<feature type="domain" description="Methyltransferase FkbM" evidence="1">
    <location>
        <begin position="89"/>
        <end position="260"/>
    </location>
</feature>
<proteinExistence type="predicted"/>
<comment type="caution">
    <text evidence="2">The sequence shown here is derived from an EMBL/GenBank/DDBJ whole genome shotgun (WGS) entry which is preliminary data.</text>
</comment>
<dbReference type="PANTHER" id="PTHR34203">
    <property type="entry name" value="METHYLTRANSFERASE, FKBM FAMILY PROTEIN"/>
    <property type="match status" value="1"/>
</dbReference>
<gene>
    <name evidence="2" type="ORF">GALL_328540</name>
</gene>
<evidence type="ECO:0000313" key="2">
    <source>
        <dbReference type="EMBL" id="OIQ85305.1"/>
    </source>
</evidence>
<dbReference type="Gene3D" id="3.40.50.150">
    <property type="entry name" value="Vaccinia Virus protein VP39"/>
    <property type="match status" value="1"/>
</dbReference>
<name>A0A1J5QNZ3_9ZZZZ</name>
<dbReference type="InterPro" id="IPR052514">
    <property type="entry name" value="SAM-dependent_MTase"/>
</dbReference>
<accession>A0A1J5QNZ3</accession>
<dbReference type="Pfam" id="PF05050">
    <property type="entry name" value="Methyltransf_21"/>
    <property type="match status" value="1"/>
</dbReference>
<protein>
    <recommendedName>
        <fullName evidence="1">Methyltransferase FkbM domain-containing protein</fullName>
    </recommendedName>
</protein>
<organism evidence="2">
    <name type="scientific">mine drainage metagenome</name>
    <dbReference type="NCBI Taxonomy" id="410659"/>
    <lineage>
        <taxon>unclassified sequences</taxon>
        <taxon>metagenomes</taxon>
        <taxon>ecological metagenomes</taxon>
    </lineage>
</organism>
<dbReference type="PANTHER" id="PTHR34203:SF15">
    <property type="entry name" value="SLL1173 PROTEIN"/>
    <property type="match status" value="1"/>
</dbReference>
<reference evidence="2" key="1">
    <citation type="submission" date="2016-10" db="EMBL/GenBank/DDBJ databases">
        <title>Sequence of Gallionella enrichment culture.</title>
        <authorList>
            <person name="Poehlein A."/>
            <person name="Muehling M."/>
            <person name="Daniel R."/>
        </authorList>
    </citation>
    <scope>NUCLEOTIDE SEQUENCE</scope>
</reference>
<dbReference type="SUPFAM" id="SSF53335">
    <property type="entry name" value="S-adenosyl-L-methionine-dependent methyltransferases"/>
    <property type="match status" value="1"/>
</dbReference>
<dbReference type="AlphaFoldDB" id="A0A1J5QNZ3"/>
<dbReference type="NCBIfam" id="TIGR01444">
    <property type="entry name" value="fkbM_fam"/>
    <property type="match status" value="1"/>
</dbReference>
<sequence>MTPDPYLQIRVWANRLAHLTHSKLPRTLCRRLFAHARAKVEINNFDGTLRMQLDLSEHMQRRIFWMGNYSQDVVKTIKLLLQPGMHFIDIGANVGEITLTAGKIVGSSGSVIAFEPVDPIAEKLEQHLHWNCMPWCRVERLALSDHGGEAEIFASTGNNGTKDKHEGLASLHNIEQGGRPVQRVRLSTLDAYLGGEQSMHVDGVKIDIEGAELECLRGAEAILRAYQPWLIVEVQAQTSAAAGYDQGQILEVLSGLGYQFYDTGAQTLRSVSSERLTAIQNVLCLHRTRHADRIAQGRL</sequence>
<dbReference type="EMBL" id="MLJW01000553">
    <property type="protein sequence ID" value="OIQ85305.1"/>
    <property type="molecule type" value="Genomic_DNA"/>
</dbReference>
<dbReference type="InterPro" id="IPR029063">
    <property type="entry name" value="SAM-dependent_MTases_sf"/>
</dbReference>
<dbReference type="InterPro" id="IPR006342">
    <property type="entry name" value="FkbM_mtfrase"/>
</dbReference>
<evidence type="ECO:0000259" key="1">
    <source>
        <dbReference type="Pfam" id="PF05050"/>
    </source>
</evidence>